<sequence length="69" mass="7727">MAKGKGNASSGLSIPRSNKKPASEHELQQMVAEKAYFRALERGFQGGDPVEDWLIAEREINEKFSKFSQ</sequence>
<name>A0A1B4XEV9_9GAMM</name>
<evidence type="ECO:0000313" key="3">
    <source>
        <dbReference type="Proteomes" id="UP000243180"/>
    </source>
</evidence>
<keyword evidence="3" id="KW-1185">Reference proteome</keyword>
<evidence type="ECO:0000313" key="2">
    <source>
        <dbReference type="EMBL" id="BAV33333.1"/>
    </source>
</evidence>
<gene>
    <name evidence="2" type="ORF">SCL_1018</name>
</gene>
<organism evidence="2 3">
    <name type="scientific">Sulfuricaulis limicola</name>
    <dbReference type="NCBI Taxonomy" id="1620215"/>
    <lineage>
        <taxon>Bacteria</taxon>
        <taxon>Pseudomonadati</taxon>
        <taxon>Pseudomonadota</taxon>
        <taxon>Gammaproteobacteria</taxon>
        <taxon>Acidiferrobacterales</taxon>
        <taxon>Acidiferrobacteraceae</taxon>
        <taxon>Sulfuricaulis</taxon>
    </lineage>
</organism>
<evidence type="ECO:0008006" key="4">
    <source>
        <dbReference type="Google" id="ProtNLM"/>
    </source>
</evidence>
<accession>A0A1B4XEV9</accession>
<feature type="compositionally biased region" description="Polar residues" evidence="1">
    <location>
        <begin position="7"/>
        <end position="16"/>
    </location>
</feature>
<evidence type="ECO:0000256" key="1">
    <source>
        <dbReference type="SAM" id="MobiDB-lite"/>
    </source>
</evidence>
<proteinExistence type="predicted"/>
<dbReference type="RefSeq" id="WP_096360205.1">
    <property type="nucleotide sequence ID" value="NZ_AP014879.1"/>
</dbReference>
<dbReference type="Proteomes" id="UP000243180">
    <property type="component" value="Chromosome"/>
</dbReference>
<dbReference type="EMBL" id="AP014879">
    <property type="protein sequence ID" value="BAV33333.1"/>
    <property type="molecule type" value="Genomic_DNA"/>
</dbReference>
<protein>
    <recommendedName>
        <fullName evidence="4">DUF2934 domain-containing protein</fullName>
    </recommendedName>
</protein>
<reference evidence="2 3" key="1">
    <citation type="submission" date="2015-05" db="EMBL/GenBank/DDBJ databases">
        <title>Complete genome sequence of a sulfur-oxidizing gammaproteobacterium strain HA5.</title>
        <authorList>
            <person name="Miura A."/>
            <person name="Kojima H."/>
            <person name="Fukui M."/>
        </authorList>
    </citation>
    <scope>NUCLEOTIDE SEQUENCE [LARGE SCALE GENOMIC DNA]</scope>
    <source>
        <strain evidence="2 3">HA5</strain>
    </source>
</reference>
<dbReference type="KEGG" id="slim:SCL_1018"/>
<dbReference type="Pfam" id="PF11154">
    <property type="entry name" value="DUF2934"/>
    <property type="match status" value="1"/>
</dbReference>
<dbReference type="OrthoDB" id="8538784at2"/>
<dbReference type="InterPro" id="IPR021327">
    <property type="entry name" value="DUF2934"/>
</dbReference>
<dbReference type="AlphaFoldDB" id="A0A1B4XEV9"/>
<dbReference type="InParanoid" id="A0A1B4XEV9"/>
<feature type="region of interest" description="Disordered" evidence="1">
    <location>
        <begin position="1"/>
        <end position="27"/>
    </location>
</feature>